<dbReference type="PANTHER" id="PTHR48086:SF3">
    <property type="entry name" value="SODIUM_PROLINE SYMPORTER"/>
    <property type="match status" value="1"/>
</dbReference>
<comment type="similarity">
    <text evidence="2 13">Belongs to the sodium:solute symporter (SSF) (TC 2.A.21) family.</text>
</comment>
<dbReference type="Gene3D" id="1.20.1730.10">
    <property type="entry name" value="Sodium/glucose cotransporter"/>
    <property type="match status" value="1"/>
</dbReference>
<dbReference type="Pfam" id="PF00474">
    <property type="entry name" value="SSF"/>
    <property type="match status" value="1"/>
</dbReference>
<evidence type="ECO:0000256" key="9">
    <source>
        <dbReference type="ARBA" id="ARBA00023065"/>
    </source>
</evidence>
<evidence type="ECO:0000313" key="15">
    <source>
        <dbReference type="EMBL" id="AMH38939.1"/>
    </source>
</evidence>
<reference evidence="15" key="1">
    <citation type="journal article" date="2016" name="Microbiology (Mosc.)">
        <title>Different strategies of osmoadaptation in the closely related marine myxobacteria Enhygromyxa salina SWB007 and Plesiocystis pacifica SIR-1.</title>
        <authorList>
            <person name="Amiri Moghaddam J."/>
            <person name="Boehringer N."/>
            <person name="Burdziak A."/>
            <person name="Kunte H.J."/>
            <person name="Galinski E.A."/>
            <person name="Schaberle T.F."/>
        </authorList>
    </citation>
    <scope>NUCLEOTIDE SEQUENCE</scope>
    <source>
        <strain evidence="15">SWB007</strain>
    </source>
</reference>
<feature type="transmembrane region" description="Helical" evidence="14">
    <location>
        <begin position="398"/>
        <end position="418"/>
    </location>
</feature>
<name>A0A109ZX54_9BACT</name>
<comment type="catalytic activity">
    <reaction evidence="12">
        <text>L-proline(in) + Na(+)(in) = L-proline(out) + Na(+)(out)</text>
        <dbReference type="Rhea" id="RHEA:28967"/>
        <dbReference type="ChEBI" id="CHEBI:29101"/>
        <dbReference type="ChEBI" id="CHEBI:60039"/>
    </reaction>
</comment>
<evidence type="ECO:0000256" key="1">
    <source>
        <dbReference type="ARBA" id="ARBA00004651"/>
    </source>
</evidence>
<comment type="subcellular location">
    <subcellularLocation>
        <location evidence="1 14">Cell membrane</location>
        <topology evidence="1 14">Multi-pass membrane protein</topology>
    </subcellularLocation>
</comment>
<dbReference type="GO" id="GO:0015824">
    <property type="term" value="P:proline transport"/>
    <property type="evidence" value="ECO:0007669"/>
    <property type="project" value="UniProtKB-UniRule"/>
</dbReference>
<gene>
    <name evidence="16" type="primary">putP_1</name>
    <name evidence="16" type="ORF">ENSA7_10090</name>
</gene>
<accession>A0A109ZX54</accession>
<proteinExistence type="inferred from homology"/>
<keyword evidence="5 14" id="KW-0812">Transmembrane</keyword>
<keyword evidence="11 14" id="KW-0739">Sodium transport</keyword>
<feature type="transmembrane region" description="Helical" evidence="14">
    <location>
        <begin position="126"/>
        <end position="145"/>
    </location>
</feature>
<dbReference type="InterPro" id="IPR038377">
    <property type="entry name" value="Na/Glc_symporter_sf"/>
</dbReference>
<evidence type="ECO:0000256" key="7">
    <source>
        <dbReference type="ARBA" id="ARBA00022989"/>
    </source>
</evidence>
<keyword evidence="6 14" id="KW-0769">Symport</keyword>
<feature type="transmembrane region" description="Helical" evidence="14">
    <location>
        <begin position="430"/>
        <end position="451"/>
    </location>
</feature>
<evidence type="ECO:0000313" key="16">
    <source>
        <dbReference type="EMBL" id="PRQ09317.1"/>
    </source>
</evidence>
<feature type="transmembrane region" description="Helical" evidence="14">
    <location>
        <begin position="375"/>
        <end position="392"/>
    </location>
</feature>
<evidence type="ECO:0000256" key="6">
    <source>
        <dbReference type="ARBA" id="ARBA00022847"/>
    </source>
</evidence>
<dbReference type="CDD" id="cd11475">
    <property type="entry name" value="SLC5sbd_PutP"/>
    <property type="match status" value="1"/>
</dbReference>
<keyword evidence="8 14" id="KW-0915">Sodium</keyword>
<keyword evidence="10 14" id="KW-0472">Membrane</keyword>
<keyword evidence="3 14" id="KW-0813">Transport</keyword>
<dbReference type="InterPro" id="IPR050277">
    <property type="entry name" value="Sodium:Solute_Symporter"/>
</dbReference>
<evidence type="ECO:0000256" key="3">
    <source>
        <dbReference type="ARBA" id="ARBA00022448"/>
    </source>
</evidence>
<feature type="transmembrane region" description="Helical" evidence="14">
    <location>
        <begin position="190"/>
        <end position="211"/>
    </location>
</feature>
<feature type="transmembrane region" description="Helical" evidence="14">
    <location>
        <begin position="157"/>
        <end position="178"/>
    </location>
</feature>
<feature type="transmembrane region" description="Helical" evidence="14">
    <location>
        <begin position="457"/>
        <end position="475"/>
    </location>
</feature>
<evidence type="ECO:0000256" key="10">
    <source>
        <dbReference type="ARBA" id="ARBA00023136"/>
    </source>
</evidence>
<evidence type="ECO:0000256" key="12">
    <source>
        <dbReference type="ARBA" id="ARBA00033708"/>
    </source>
</evidence>
<dbReference type="GO" id="GO:0005886">
    <property type="term" value="C:plasma membrane"/>
    <property type="evidence" value="ECO:0007669"/>
    <property type="project" value="UniProtKB-SubCell"/>
</dbReference>
<feature type="transmembrane region" description="Helical" evidence="14">
    <location>
        <begin position="322"/>
        <end position="343"/>
    </location>
</feature>
<evidence type="ECO:0000256" key="11">
    <source>
        <dbReference type="ARBA" id="ARBA00023201"/>
    </source>
</evidence>
<evidence type="ECO:0000256" key="13">
    <source>
        <dbReference type="RuleBase" id="RU362091"/>
    </source>
</evidence>
<evidence type="ECO:0000313" key="17">
    <source>
        <dbReference type="Proteomes" id="UP000238823"/>
    </source>
</evidence>
<dbReference type="Proteomes" id="UP000238823">
    <property type="component" value="Unassembled WGS sequence"/>
</dbReference>
<feature type="transmembrane region" description="Helical" evidence="14">
    <location>
        <begin position="6"/>
        <end position="27"/>
    </location>
</feature>
<dbReference type="InterPro" id="IPR011851">
    <property type="entry name" value="Na/Pro_symporter"/>
</dbReference>
<keyword evidence="14" id="KW-0029">Amino-acid transport</keyword>
<evidence type="ECO:0000256" key="14">
    <source>
        <dbReference type="RuleBase" id="RU366012"/>
    </source>
</evidence>
<feature type="transmembrane region" description="Helical" evidence="14">
    <location>
        <begin position="280"/>
        <end position="302"/>
    </location>
</feature>
<sequence length="481" mass="50453">MTGPKTAIIVSFGLCLLAFTLVGMLSARRRQETSTDYLIAGRSVSPWLTALSSVATNNSGFMFIGLLGFTYRFGVQAVWLQLGWILGDFVVWMWVHGRVRALSGRLDVASVPALLGTRDNGSTVRLTVIVTGALTFVFLGGYAAAQLAAGSTALHVLFGWDMRLGAIIGAVIVVLYCFSGGLRASIWTDAVQSIVMLVSMGLLLAIAMARAGGPIELFASLEAIDPTLVRWRPAELRFGLGLYFLGFVAGGLGAVGQPHILIRSMAISSAKQIPRARRIYYLWFVPFSVAAVGAGLYARVLLPDLLVGAAPDAMAQAAESALPRLSLALMPEVLVGLMLAGIFSATMSTADSQILACSAAVTQDIAPTLRDSYRASKLATLAVTGLALTIALSASDGVFALVLGAWSALGASLGPLLILRVMGRVPSAPVALVMMTAGVLTVFSWGASSLADDVFKLLPGLAVPLAIYAISELATKNRSRS</sequence>
<evidence type="ECO:0000256" key="5">
    <source>
        <dbReference type="ARBA" id="ARBA00022692"/>
    </source>
</evidence>
<keyword evidence="9 14" id="KW-0406">Ion transport</keyword>
<dbReference type="EMBL" id="PVNL01000029">
    <property type="protein sequence ID" value="PRQ09317.1"/>
    <property type="molecule type" value="Genomic_DNA"/>
</dbReference>
<dbReference type="EMBL" id="KU237243">
    <property type="protein sequence ID" value="AMH38939.1"/>
    <property type="molecule type" value="Genomic_DNA"/>
</dbReference>
<dbReference type="PANTHER" id="PTHR48086">
    <property type="entry name" value="SODIUM/PROLINE SYMPORTER-RELATED"/>
    <property type="match status" value="1"/>
</dbReference>
<organism evidence="15">
    <name type="scientific">Enhygromyxa salina</name>
    <dbReference type="NCBI Taxonomy" id="215803"/>
    <lineage>
        <taxon>Bacteria</taxon>
        <taxon>Pseudomonadati</taxon>
        <taxon>Myxococcota</taxon>
        <taxon>Polyangia</taxon>
        <taxon>Nannocystales</taxon>
        <taxon>Nannocystaceae</taxon>
        <taxon>Enhygromyxa</taxon>
    </lineage>
</organism>
<keyword evidence="4 14" id="KW-1003">Cell membrane</keyword>
<reference evidence="16 17" key="2">
    <citation type="submission" date="2018-03" db="EMBL/GenBank/DDBJ databases">
        <title>Draft Genome Sequences of the Obligatory Marine Myxobacteria Enhygromyxa salina SWB007.</title>
        <authorList>
            <person name="Poehlein A."/>
            <person name="Moghaddam J.A."/>
            <person name="Harms H."/>
            <person name="Alanjari M."/>
            <person name="Koenig G.M."/>
            <person name="Daniel R."/>
            <person name="Schaeberle T.F."/>
        </authorList>
    </citation>
    <scope>NUCLEOTIDE SEQUENCE [LARGE SCALE GENOMIC DNA]</scope>
    <source>
        <strain evidence="16 17">SWB007</strain>
    </source>
</reference>
<dbReference type="GO" id="GO:0005298">
    <property type="term" value="F:proline:sodium symporter activity"/>
    <property type="evidence" value="ECO:0007669"/>
    <property type="project" value="UniProtKB-UniRule"/>
</dbReference>
<evidence type="ECO:0000256" key="8">
    <source>
        <dbReference type="ARBA" id="ARBA00023053"/>
    </source>
</evidence>
<feature type="transmembrane region" description="Helical" evidence="14">
    <location>
        <begin position="77"/>
        <end position="95"/>
    </location>
</feature>
<dbReference type="AlphaFoldDB" id="A0A109ZX54"/>
<feature type="transmembrane region" description="Helical" evidence="14">
    <location>
        <begin position="47"/>
        <end position="71"/>
    </location>
</feature>
<dbReference type="GO" id="GO:0031402">
    <property type="term" value="F:sodium ion binding"/>
    <property type="evidence" value="ECO:0007669"/>
    <property type="project" value="UniProtKB-UniRule"/>
</dbReference>
<protein>
    <recommendedName>
        <fullName evidence="14">Sodium/proline symporter</fullName>
    </recommendedName>
    <alternativeName>
        <fullName evidence="14">Proline permease</fullName>
    </alternativeName>
</protein>
<keyword evidence="7 14" id="KW-1133">Transmembrane helix</keyword>
<dbReference type="OrthoDB" id="9789704at2"/>
<dbReference type="PROSITE" id="PS50283">
    <property type="entry name" value="NA_SOLUT_SYMP_3"/>
    <property type="match status" value="1"/>
</dbReference>
<dbReference type="InterPro" id="IPR001734">
    <property type="entry name" value="Na/solute_symporter"/>
</dbReference>
<dbReference type="RefSeq" id="WP_106088061.1">
    <property type="nucleotide sequence ID" value="NZ_PVNL01000029.1"/>
</dbReference>
<feature type="transmembrane region" description="Helical" evidence="14">
    <location>
        <begin position="240"/>
        <end position="260"/>
    </location>
</feature>
<comment type="function">
    <text evidence="14">Catalyzes the sodium-dependent uptake of extracellular L-proline.</text>
</comment>
<evidence type="ECO:0000256" key="4">
    <source>
        <dbReference type="ARBA" id="ARBA00022475"/>
    </source>
</evidence>
<evidence type="ECO:0000256" key="2">
    <source>
        <dbReference type="ARBA" id="ARBA00006434"/>
    </source>
</evidence>